<accession>A0A914RS63</accession>
<keyword evidence="1" id="KW-0732">Signal</keyword>
<reference evidence="3" key="1">
    <citation type="submission" date="2022-11" db="UniProtKB">
        <authorList>
            <consortium name="WormBaseParasite"/>
        </authorList>
    </citation>
    <scope>IDENTIFICATION</scope>
</reference>
<evidence type="ECO:0000313" key="2">
    <source>
        <dbReference type="Proteomes" id="UP000887564"/>
    </source>
</evidence>
<sequence length="75" mass="8236">MGRLITASMTYVAVWACKWLTQSFVVQAECIKVAAAVGHIVRRYTGNCAGQSRHVEETSARKFTVASYSSKVIPL</sequence>
<evidence type="ECO:0000313" key="3">
    <source>
        <dbReference type="WBParaSite" id="PEQ_0000479901-mRNA-1"/>
    </source>
</evidence>
<feature type="chain" id="PRO_5037778133" evidence="1">
    <location>
        <begin position="29"/>
        <end position="75"/>
    </location>
</feature>
<dbReference type="WBParaSite" id="PEQ_0000479901-mRNA-1">
    <property type="protein sequence ID" value="PEQ_0000479901-mRNA-1"/>
    <property type="gene ID" value="PEQ_0000479901"/>
</dbReference>
<keyword evidence="2" id="KW-1185">Reference proteome</keyword>
<name>A0A914RS63_PAREQ</name>
<dbReference type="Proteomes" id="UP000887564">
    <property type="component" value="Unplaced"/>
</dbReference>
<evidence type="ECO:0000256" key="1">
    <source>
        <dbReference type="SAM" id="SignalP"/>
    </source>
</evidence>
<dbReference type="AlphaFoldDB" id="A0A914RS63"/>
<proteinExistence type="predicted"/>
<feature type="signal peptide" evidence="1">
    <location>
        <begin position="1"/>
        <end position="28"/>
    </location>
</feature>
<organism evidence="2 3">
    <name type="scientific">Parascaris equorum</name>
    <name type="common">Equine roundworm</name>
    <dbReference type="NCBI Taxonomy" id="6256"/>
    <lineage>
        <taxon>Eukaryota</taxon>
        <taxon>Metazoa</taxon>
        <taxon>Ecdysozoa</taxon>
        <taxon>Nematoda</taxon>
        <taxon>Chromadorea</taxon>
        <taxon>Rhabditida</taxon>
        <taxon>Spirurina</taxon>
        <taxon>Ascaridomorpha</taxon>
        <taxon>Ascaridoidea</taxon>
        <taxon>Ascarididae</taxon>
        <taxon>Parascaris</taxon>
    </lineage>
</organism>
<protein>
    <submittedName>
        <fullName evidence="3">Secreted protein</fullName>
    </submittedName>
</protein>